<dbReference type="EMBL" id="QCZG01000026">
    <property type="protein sequence ID" value="PWA09745.1"/>
    <property type="molecule type" value="Genomic_DNA"/>
</dbReference>
<sequence length="86" mass="10301">MEFIDNLYELYKNKLTGDEEDAFIVIAGMMESFSNQDVEKFFYDLSEKDRFDMLALFLYEKFRQKIAKEGIGQTKNREGDSLKYYH</sequence>
<dbReference type="InterPro" id="IPR046152">
    <property type="entry name" value="DUF6154"/>
</dbReference>
<reference evidence="1 2" key="1">
    <citation type="submission" date="2018-04" db="EMBL/GenBank/DDBJ databases">
        <title>Camelliibacillus theae gen. nov., sp. nov., isolated from Pu'er tea.</title>
        <authorList>
            <person name="Niu L."/>
        </authorList>
    </citation>
    <scope>NUCLEOTIDE SEQUENCE [LARGE SCALE GENOMIC DNA]</scope>
    <source>
        <strain evidence="1 2">T8</strain>
    </source>
</reference>
<evidence type="ECO:0000313" key="2">
    <source>
        <dbReference type="Proteomes" id="UP000245998"/>
    </source>
</evidence>
<dbReference type="Pfam" id="PF19651">
    <property type="entry name" value="DUF6154"/>
    <property type="match status" value="1"/>
</dbReference>
<protein>
    <submittedName>
        <fullName evidence="1">Cytosolic protein</fullName>
    </submittedName>
</protein>
<name>A0A2U1JXL9_9BACI</name>
<dbReference type="OrthoDB" id="2381948at2"/>
<comment type="caution">
    <text evidence="1">The sequence shown here is derived from an EMBL/GenBank/DDBJ whole genome shotgun (WGS) entry which is preliminary data.</text>
</comment>
<proteinExistence type="predicted"/>
<dbReference type="AlphaFoldDB" id="A0A2U1JXL9"/>
<dbReference type="RefSeq" id="WP_116555208.1">
    <property type="nucleotide sequence ID" value="NZ_QCZG01000026.1"/>
</dbReference>
<keyword evidence="2" id="KW-1185">Reference proteome</keyword>
<dbReference type="Proteomes" id="UP000245998">
    <property type="component" value="Unassembled WGS sequence"/>
</dbReference>
<organism evidence="1 2">
    <name type="scientific">Pueribacillus theae</name>
    <dbReference type="NCBI Taxonomy" id="2171751"/>
    <lineage>
        <taxon>Bacteria</taxon>
        <taxon>Bacillati</taxon>
        <taxon>Bacillota</taxon>
        <taxon>Bacilli</taxon>
        <taxon>Bacillales</taxon>
        <taxon>Bacillaceae</taxon>
        <taxon>Pueribacillus</taxon>
    </lineage>
</organism>
<gene>
    <name evidence="1" type="ORF">DCC39_12330</name>
</gene>
<evidence type="ECO:0000313" key="1">
    <source>
        <dbReference type="EMBL" id="PWA09745.1"/>
    </source>
</evidence>
<accession>A0A2U1JXL9</accession>